<protein>
    <submittedName>
        <fullName evidence="2">Pre-mrna-splicing factor atp-dependent rna helicase deah5</fullName>
    </submittedName>
</protein>
<evidence type="ECO:0000313" key="2">
    <source>
        <dbReference type="EMBL" id="KAK7835211.1"/>
    </source>
</evidence>
<evidence type="ECO:0000313" key="3">
    <source>
        <dbReference type="Proteomes" id="UP000237347"/>
    </source>
</evidence>
<dbReference type="GO" id="GO:0004386">
    <property type="term" value="F:helicase activity"/>
    <property type="evidence" value="ECO:0007669"/>
    <property type="project" value="UniProtKB-KW"/>
</dbReference>
<feature type="compositionally biased region" description="Basic and acidic residues" evidence="1">
    <location>
        <begin position="14"/>
        <end position="38"/>
    </location>
</feature>
<keyword evidence="2" id="KW-0547">Nucleotide-binding</keyword>
<keyword evidence="2" id="KW-0378">Hydrolase</keyword>
<feature type="compositionally biased region" description="Acidic residues" evidence="1">
    <location>
        <begin position="116"/>
        <end position="135"/>
    </location>
</feature>
<sequence length="149" mass="17531">MIIHAILPPPKPKPKPEKLESVEKAKYRREKDVEDDRRGRHSNRHCHCHRHEKHRRDDESEDIGDNVDDRRGNSDKPELYKVYKGMSSPEKWEAKQLIASGVLSLRDYQGDGLLYQEEEEEEEEEGAEVEIEMNEDERAFLQGQSRYSS</sequence>
<dbReference type="EMBL" id="PKMF04000373">
    <property type="protein sequence ID" value="KAK7835211.1"/>
    <property type="molecule type" value="Genomic_DNA"/>
</dbReference>
<gene>
    <name evidence="2" type="ORF">CFP56_023562</name>
</gene>
<name>A0AAW0K9H8_QUESU</name>
<keyword evidence="2" id="KW-0067">ATP-binding</keyword>
<organism evidence="2 3">
    <name type="scientific">Quercus suber</name>
    <name type="common">Cork oak</name>
    <dbReference type="NCBI Taxonomy" id="58331"/>
    <lineage>
        <taxon>Eukaryota</taxon>
        <taxon>Viridiplantae</taxon>
        <taxon>Streptophyta</taxon>
        <taxon>Embryophyta</taxon>
        <taxon>Tracheophyta</taxon>
        <taxon>Spermatophyta</taxon>
        <taxon>Magnoliopsida</taxon>
        <taxon>eudicotyledons</taxon>
        <taxon>Gunneridae</taxon>
        <taxon>Pentapetalae</taxon>
        <taxon>rosids</taxon>
        <taxon>fabids</taxon>
        <taxon>Fagales</taxon>
        <taxon>Fagaceae</taxon>
        <taxon>Quercus</taxon>
    </lineage>
</organism>
<feature type="compositionally biased region" description="Basic residues" evidence="1">
    <location>
        <begin position="39"/>
        <end position="54"/>
    </location>
</feature>
<keyword evidence="3" id="KW-1185">Reference proteome</keyword>
<keyword evidence="2" id="KW-0347">Helicase</keyword>
<feature type="region of interest" description="Disordered" evidence="1">
    <location>
        <begin position="115"/>
        <end position="149"/>
    </location>
</feature>
<proteinExistence type="predicted"/>
<dbReference type="Proteomes" id="UP000237347">
    <property type="component" value="Unassembled WGS sequence"/>
</dbReference>
<feature type="region of interest" description="Disordered" evidence="1">
    <location>
        <begin position="1"/>
        <end position="77"/>
    </location>
</feature>
<accession>A0AAW0K9H8</accession>
<feature type="compositionally biased region" description="Basic and acidic residues" evidence="1">
    <location>
        <begin position="67"/>
        <end position="77"/>
    </location>
</feature>
<dbReference type="AlphaFoldDB" id="A0AAW0K9H8"/>
<reference evidence="2 3" key="1">
    <citation type="journal article" date="2018" name="Sci. Data">
        <title>The draft genome sequence of cork oak.</title>
        <authorList>
            <person name="Ramos A.M."/>
            <person name="Usie A."/>
            <person name="Barbosa P."/>
            <person name="Barros P.M."/>
            <person name="Capote T."/>
            <person name="Chaves I."/>
            <person name="Simoes F."/>
            <person name="Abreu I."/>
            <person name="Carrasquinho I."/>
            <person name="Faro C."/>
            <person name="Guimaraes J.B."/>
            <person name="Mendonca D."/>
            <person name="Nobrega F."/>
            <person name="Rodrigues L."/>
            <person name="Saibo N.J.M."/>
            <person name="Varela M.C."/>
            <person name="Egas C."/>
            <person name="Matos J."/>
            <person name="Miguel C.M."/>
            <person name="Oliveira M.M."/>
            <person name="Ricardo C.P."/>
            <person name="Goncalves S."/>
        </authorList>
    </citation>
    <scope>NUCLEOTIDE SEQUENCE [LARGE SCALE GENOMIC DNA]</scope>
    <source>
        <strain evidence="3">cv. HL8</strain>
    </source>
</reference>
<evidence type="ECO:0000256" key="1">
    <source>
        <dbReference type="SAM" id="MobiDB-lite"/>
    </source>
</evidence>
<comment type="caution">
    <text evidence="2">The sequence shown here is derived from an EMBL/GenBank/DDBJ whole genome shotgun (WGS) entry which is preliminary data.</text>
</comment>